<accession>A0A1F7UM38</accession>
<comment type="caution">
    <text evidence="3">The sequence shown here is derived from an EMBL/GenBank/DDBJ whole genome shotgun (WGS) entry which is preliminary data.</text>
</comment>
<organism evidence="3 4">
    <name type="scientific">Candidatus Uhrbacteria bacterium RIFCSPHIGHO2_12_FULL_60_25</name>
    <dbReference type="NCBI Taxonomy" id="1802399"/>
    <lineage>
        <taxon>Bacteria</taxon>
        <taxon>Candidatus Uhriibacteriota</taxon>
    </lineage>
</organism>
<feature type="region of interest" description="Disordered" evidence="1">
    <location>
        <begin position="1"/>
        <end position="48"/>
    </location>
</feature>
<protein>
    <submittedName>
        <fullName evidence="3">Uncharacterized protein</fullName>
    </submittedName>
</protein>
<dbReference type="Proteomes" id="UP000176603">
    <property type="component" value="Unassembled WGS sequence"/>
</dbReference>
<evidence type="ECO:0000313" key="4">
    <source>
        <dbReference type="Proteomes" id="UP000176603"/>
    </source>
</evidence>
<evidence type="ECO:0000256" key="2">
    <source>
        <dbReference type="SAM" id="Phobius"/>
    </source>
</evidence>
<keyword evidence="2" id="KW-0812">Transmembrane</keyword>
<dbReference type="AlphaFoldDB" id="A0A1F7UM38"/>
<feature type="compositionally biased region" description="Low complexity" evidence="1">
    <location>
        <begin position="39"/>
        <end position="48"/>
    </location>
</feature>
<evidence type="ECO:0000256" key="1">
    <source>
        <dbReference type="SAM" id="MobiDB-lite"/>
    </source>
</evidence>
<reference evidence="3 4" key="1">
    <citation type="journal article" date="2016" name="Nat. Commun.">
        <title>Thousands of microbial genomes shed light on interconnected biogeochemical processes in an aquifer system.</title>
        <authorList>
            <person name="Anantharaman K."/>
            <person name="Brown C.T."/>
            <person name="Hug L.A."/>
            <person name="Sharon I."/>
            <person name="Castelle C.J."/>
            <person name="Probst A.J."/>
            <person name="Thomas B.C."/>
            <person name="Singh A."/>
            <person name="Wilkins M.J."/>
            <person name="Karaoz U."/>
            <person name="Brodie E.L."/>
            <person name="Williams K.H."/>
            <person name="Hubbard S.S."/>
            <person name="Banfield J.F."/>
        </authorList>
    </citation>
    <scope>NUCLEOTIDE SEQUENCE [LARGE SCALE GENOMIC DNA]</scope>
</reference>
<feature type="transmembrane region" description="Helical" evidence="2">
    <location>
        <begin position="138"/>
        <end position="161"/>
    </location>
</feature>
<sequence length="182" mass="20072">MMRTMEAFTHPEGVEEAPQEEAPEEAPEAERVRPPAPGPEEAAQFAAQQQQARQVQAQELAVQGQQSVQQKIRKAEQYLKQLWRVVGGVQGIASIKIVPLITLVLQSNLQTINHIFHVRFIPEAGLPEDVRTGCLNGILCCLLFASCLSFIAPFALVAAAFTPGNLWETFTSAFNYLLKGLF</sequence>
<keyword evidence="2" id="KW-0472">Membrane</keyword>
<gene>
    <name evidence="3" type="ORF">A3E39_04610</name>
</gene>
<keyword evidence="2" id="KW-1133">Transmembrane helix</keyword>
<proteinExistence type="predicted"/>
<evidence type="ECO:0000313" key="3">
    <source>
        <dbReference type="EMBL" id="OGL79319.1"/>
    </source>
</evidence>
<name>A0A1F7UM38_9BACT</name>
<dbReference type="EMBL" id="MGEH01000013">
    <property type="protein sequence ID" value="OGL79319.1"/>
    <property type="molecule type" value="Genomic_DNA"/>
</dbReference>
<feature type="compositionally biased region" description="Acidic residues" evidence="1">
    <location>
        <begin position="14"/>
        <end position="27"/>
    </location>
</feature>